<comment type="function">
    <text evidence="7">Catalyzes the GTP-dependent phosphorylation of 5-hydroxy-L-lysine.</text>
</comment>
<dbReference type="FunFam" id="3.30.200.20:FF:000549">
    <property type="entry name" value="hydroxylysine kinase"/>
    <property type="match status" value="1"/>
</dbReference>
<dbReference type="InterPro" id="IPR002575">
    <property type="entry name" value="Aminoglycoside_PTrfase"/>
</dbReference>
<dbReference type="GO" id="GO:0047992">
    <property type="term" value="F:hydroxylysine kinase activity"/>
    <property type="evidence" value="ECO:0007669"/>
    <property type="project" value="UniProtKB-EC"/>
</dbReference>
<evidence type="ECO:0000256" key="5">
    <source>
        <dbReference type="ARBA" id="ARBA00022777"/>
    </source>
</evidence>
<gene>
    <name evidence="12 13" type="primary">LOC105264629</name>
</gene>
<dbReference type="OrthoDB" id="9973935at2759"/>
<dbReference type="Gene3D" id="3.30.200.20">
    <property type="entry name" value="Phosphorylase Kinase, domain 1"/>
    <property type="match status" value="1"/>
</dbReference>
<comment type="subcellular location">
    <subcellularLocation>
        <location evidence="1">Cytoplasm</location>
    </subcellularLocation>
</comment>
<evidence type="ECO:0000256" key="4">
    <source>
        <dbReference type="ARBA" id="ARBA00022679"/>
    </source>
</evidence>
<evidence type="ECO:0000256" key="8">
    <source>
        <dbReference type="ARBA" id="ARBA00038873"/>
    </source>
</evidence>
<proteinExistence type="inferred from homology"/>
<evidence type="ECO:0000259" key="10">
    <source>
        <dbReference type="Pfam" id="PF01636"/>
    </source>
</evidence>
<accession>A0A9R1SZJ8</accession>
<keyword evidence="4" id="KW-0808">Transferase</keyword>
<keyword evidence="5 12" id="KW-0418">Kinase</keyword>
<dbReference type="Proteomes" id="UP000694866">
    <property type="component" value="Unplaced"/>
</dbReference>
<evidence type="ECO:0000256" key="7">
    <source>
        <dbReference type="ARBA" id="ARBA00037368"/>
    </source>
</evidence>
<comment type="similarity">
    <text evidence="2">Belongs to the aminoglycoside phosphotransferase family.</text>
</comment>
<dbReference type="GeneID" id="105264629"/>
<evidence type="ECO:0000256" key="1">
    <source>
        <dbReference type="ARBA" id="ARBA00004496"/>
    </source>
</evidence>
<evidence type="ECO:0000256" key="9">
    <source>
        <dbReference type="ARBA" id="ARBA00040505"/>
    </source>
</evidence>
<dbReference type="RefSeq" id="XP_011299931.1">
    <property type="nucleotide sequence ID" value="XM_011301629.1"/>
</dbReference>
<dbReference type="EC" id="2.7.1.81" evidence="8"/>
<reference evidence="12 13" key="1">
    <citation type="submission" date="2025-04" db="UniProtKB">
        <authorList>
            <consortium name="RefSeq"/>
        </authorList>
    </citation>
    <scope>IDENTIFICATION</scope>
    <source>
        <strain evidence="12 13">USDA-PBARC FA_bdor</strain>
        <tissue evidence="12 13">Whole organism</tissue>
    </source>
</reference>
<accession>A0A9R1SZH9</accession>
<evidence type="ECO:0000256" key="6">
    <source>
        <dbReference type="ARBA" id="ARBA00036820"/>
    </source>
</evidence>
<dbReference type="PANTHER" id="PTHR21064">
    <property type="entry name" value="AMINOGLYCOSIDE PHOSPHOTRANSFERASE DOMAIN-CONTAINING PROTEIN-RELATED"/>
    <property type="match status" value="1"/>
</dbReference>
<keyword evidence="3" id="KW-0963">Cytoplasm</keyword>
<comment type="catalytic activity">
    <reaction evidence="6">
        <text>(5R)-5-hydroxy-L-lysine + GTP = (5R)-5-phosphooxy-L-lysine + GDP + H(+)</text>
        <dbReference type="Rhea" id="RHEA:19049"/>
        <dbReference type="ChEBI" id="CHEBI:15378"/>
        <dbReference type="ChEBI" id="CHEBI:37565"/>
        <dbReference type="ChEBI" id="CHEBI:57882"/>
        <dbReference type="ChEBI" id="CHEBI:58189"/>
        <dbReference type="ChEBI" id="CHEBI:58357"/>
        <dbReference type="EC" id="2.7.1.81"/>
    </reaction>
</comment>
<evidence type="ECO:0000313" key="11">
    <source>
        <dbReference type="Proteomes" id="UP000694866"/>
    </source>
</evidence>
<evidence type="ECO:0000256" key="3">
    <source>
        <dbReference type="ARBA" id="ARBA00022490"/>
    </source>
</evidence>
<dbReference type="PANTHER" id="PTHR21064:SF1">
    <property type="entry name" value="HYDROXYLYSINE KINASE"/>
    <property type="match status" value="1"/>
</dbReference>
<dbReference type="Pfam" id="PF01636">
    <property type="entry name" value="APH"/>
    <property type="match status" value="1"/>
</dbReference>
<dbReference type="AlphaFoldDB" id="A0A9R1SZJ8"/>
<evidence type="ECO:0000313" key="12">
    <source>
        <dbReference type="RefSeq" id="XP_011299930.1"/>
    </source>
</evidence>
<dbReference type="GO" id="GO:0005737">
    <property type="term" value="C:cytoplasm"/>
    <property type="evidence" value="ECO:0007669"/>
    <property type="project" value="UniProtKB-SubCell"/>
</dbReference>
<protein>
    <recommendedName>
        <fullName evidence="9">Hydroxylysine kinase</fullName>
        <ecNumber evidence="8">2.7.1.81</ecNumber>
    </recommendedName>
</protein>
<name>A0A9R1SZJ8_9HYME</name>
<dbReference type="KEGG" id="fas:105264629"/>
<sequence>MDNVNVEKRKRPEVSMKVAIEIVRKLYGFKVKSLKELNGYDDKNLRITCCQGFENPHVKSIESDGYVLKIMNSMDSRNVSLVEGQNEMMLYLHQNSISCPIPVMNLEGSYYSLEDFGEGTQNKNLVRLLVYCPGEILYNVKPSSNLLRDVGRISADLDEKLRGFSHPSFQTREFIWMLVATPKLRDYTYAVKNEEDRLLVEKVIARFERDILGDLEYFEMGLIHGDLNEQNLIVNSTHDKIATVIDFGDSHHSCLIFELIITLCYMIIQVRDIESGRHVVEGYVSVRKISELERKILKTGVCARLCQSLVLGAYSHLENPNNDYVMITAQNGWAILRELWPMEEEKVLKLWGL</sequence>
<organism evidence="11 12">
    <name type="scientific">Fopius arisanus</name>
    <dbReference type="NCBI Taxonomy" id="64838"/>
    <lineage>
        <taxon>Eukaryota</taxon>
        <taxon>Metazoa</taxon>
        <taxon>Ecdysozoa</taxon>
        <taxon>Arthropoda</taxon>
        <taxon>Hexapoda</taxon>
        <taxon>Insecta</taxon>
        <taxon>Pterygota</taxon>
        <taxon>Neoptera</taxon>
        <taxon>Endopterygota</taxon>
        <taxon>Hymenoptera</taxon>
        <taxon>Apocrita</taxon>
        <taxon>Ichneumonoidea</taxon>
        <taxon>Braconidae</taxon>
        <taxon>Opiinae</taxon>
        <taxon>Fopius</taxon>
    </lineage>
</organism>
<dbReference type="InterPro" id="IPR050249">
    <property type="entry name" value="Pseudomonas-type_ThrB"/>
</dbReference>
<dbReference type="RefSeq" id="XP_011299930.1">
    <property type="nucleotide sequence ID" value="XM_011301628.1"/>
</dbReference>
<dbReference type="InterPro" id="IPR011009">
    <property type="entry name" value="Kinase-like_dom_sf"/>
</dbReference>
<dbReference type="Gene3D" id="3.90.1200.10">
    <property type="match status" value="1"/>
</dbReference>
<evidence type="ECO:0000313" key="13">
    <source>
        <dbReference type="RefSeq" id="XP_011299931.1"/>
    </source>
</evidence>
<keyword evidence="11" id="KW-1185">Reference proteome</keyword>
<evidence type="ECO:0000256" key="2">
    <source>
        <dbReference type="ARBA" id="ARBA00006219"/>
    </source>
</evidence>
<dbReference type="FunFam" id="3.90.1200.10:FF:000007">
    <property type="entry name" value="hydroxylysine kinase isoform X1"/>
    <property type="match status" value="1"/>
</dbReference>
<dbReference type="SUPFAM" id="SSF56112">
    <property type="entry name" value="Protein kinase-like (PK-like)"/>
    <property type="match status" value="1"/>
</dbReference>
<feature type="domain" description="Aminoglycoside phosphotransferase" evidence="10">
    <location>
        <begin position="52"/>
        <end position="265"/>
    </location>
</feature>